<dbReference type="RefSeq" id="WP_158765863.1">
    <property type="nucleotide sequence ID" value="NZ_CP047045.1"/>
</dbReference>
<evidence type="ECO:0008006" key="3">
    <source>
        <dbReference type="Google" id="ProtNLM"/>
    </source>
</evidence>
<accession>A0A6I6MQB0</accession>
<dbReference type="Proteomes" id="UP000431269">
    <property type="component" value="Chromosome"/>
</dbReference>
<protein>
    <recommendedName>
        <fullName evidence="3">Phosphoribosyltransferase</fullName>
    </recommendedName>
</protein>
<dbReference type="KEGG" id="tsv:DSM104635_01802"/>
<reference evidence="2" key="1">
    <citation type="submission" date="2019-12" db="EMBL/GenBank/DDBJ databases">
        <title>Complete genome of Terracaulis silvestris 0127_4.</title>
        <authorList>
            <person name="Vieira S."/>
            <person name="Riedel T."/>
            <person name="Sproer C."/>
            <person name="Pascual J."/>
            <person name="Boedeker C."/>
            <person name="Overmann J."/>
        </authorList>
    </citation>
    <scope>NUCLEOTIDE SEQUENCE [LARGE SCALE GENOMIC DNA]</scope>
    <source>
        <strain evidence="2">0127_4</strain>
    </source>
</reference>
<organism evidence="1 2">
    <name type="scientific">Terricaulis silvestris</name>
    <dbReference type="NCBI Taxonomy" id="2686094"/>
    <lineage>
        <taxon>Bacteria</taxon>
        <taxon>Pseudomonadati</taxon>
        <taxon>Pseudomonadota</taxon>
        <taxon>Alphaproteobacteria</taxon>
        <taxon>Caulobacterales</taxon>
        <taxon>Caulobacteraceae</taxon>
        <taxon>Terricaulis</taxon>
    </lineage>
</organism>
<sequence length="218" mass="24406">MTSSQNSPLRLRRIEKDDLPLHTFLSEADECYYLYEYTSGRNFSHSPANDRINNLKKDVRYKGTAAWGYKDGAVLQCANEFKQTLNPEFLAAAVIVPVPPSKAKSDPAYDDRMLRMAQAMSGNVRELVAQTASRQAAHASQPGERTSIDELKKLYVVDEALTQPEPGLVVILDDVLTTGRHYVAMRDILRGRFPNARIAGLFVARRVFPTEGDLADFI</sequence>
<dbReference type="AlphaFoldDB" id="A0A6I6MQB0"/>
<proteinExistence type="predicted"/>
<name>A0A6I6MQB0_9CAUL</name>
<evidence type="ECO:0000313" key="1">
    <source>
        <dbReference type="EMBL" id="QGZ94967.1"/>
    </source>
</evidence>
<dbReference type="EMBL" id="CP047045">
    <property type="protein sequence ID" value="QGZ94967.1"/>
    <property type="molecule type" value="Genomic_DNA"/>
</dbReference>
<keyword evidence="2" id="KW-1185">Reference proteome</keyword>
<evidence type="ECO:0000313" key="2">
    <source>
        <dbReference type="Proteomes" id="UP000431269"/>
    </source>
</evidence>
<gene>
    <name evidence="1" type="ORF">DSM104635_01802</name>
</gene>